<dbReference type="EMBL" id="JBANRG010000067">
    <property type="protein sequence ID" value="KAK7440617.1"/>
    <property type="molecule type" value="Genomic_DNA"/>
</dbReference>
<reference evidence="2 3" key="1">
    <citation type="submission" date="2024-01" db="EMBL/GenBank/DDBJ databases">
        <title>A draft genome for the cacao thread blight pathogen Marasmiellus scandens.</title>
        <authorList>
            <person name="Baruah I.K."/>
            <person name="Leung J."/>
            <person name="Bukari Y."/>
            <person name="Amoako-Attah I."/>
            <person name="Meinhardt L.W."/>
            <person name="Bailey B.A."/>
            <person name="Cohen S.P."/>
        </authorList>
    </citation>
    <scope>NUCLEOTIDE SEQUENCE [LARGE SCALE GENOMIC DNA]</scope>
    <source>
        <strain evidence="2 3">GH-19</strain>
    </source>
</reference>
<evidence type="ECO:0008006" key="4">
    <source>
        <dbReference type="Google" id="ProtNLM"/>
    </source>
</evidence>
<proteinExistence type="inferred from homology"/>
<dbReference type="Proteomes" id="UP001498398">
    <property type="component" value="Unassembled WGS sequence"/>
</dbReference>
<dbReference type="PANTHER" id="PTHR13812">
    <property type="entry name" value="KETIMINE REDUCTASE MU-CRYSTALLIN"/>
    <property type="match status" value="1"/>
</dbReference>
<sequence length="383" mass="40887">MSPSLLVLTASHVDRITSSFQPAYLQSLMADVFALVSSSSATPTSYVPQRIVFPTENHQALFMPSRICDMGTTIKVVSVPTRPGDLRGLPASTIVLDKDTGGVKAIVNARTLTALRNAAGSLLSTTLIGPSHPTHIVAFGAGQQILAHLDLHLKAFPSIQSCTIINRSINQRLKDMLSSLKSKHPNSGAVESLQCLEWTAPEKANAEPEGTAADAVRKALSTASIIITATSSRVPLFPSSWVPSGAHLILIGSYTPEMREVDKDLVMRAVNKGGSTEPRLLVDSVHACFEEAGELIDAGLKEDQMVEIGKVVVERRQSGKTLEHRTEVAMPEPDFKGPITLFKSVGVGLQDVAIACAVVDKADELRGAGEHDLGVLVEGYDEI</sequence>
<dbReference type="PANTHER" id="PTHR13812:SF19">
    <property type="entry name" value="KETIMINE REDUCTASE MU-CRYSTALLIN"/>
    <property type="match status" value="1"/>
</dbReference>
<dbReference type="PIRSF" id="PIRSF001439">
    <property type="entry name" value="CryM"/>
    <property type="match status" value="1"/>
</dbReference>
<evidence type="ECO:0000256" key="1">
    <source>
        <dbReference type="ARBA" id="ARBA00008903"/>
    </source>
</evidence>
<protein>
    <recommendedName>
        <fullName evidence="4">NAD(P)-binding protein</fullName>
    </recommendedName>
</protein>
<name>A0ABR1IWG2_9AGAR</name>
<dbReference type="Gene3D" id="3.30.1780.10">
    <property type="entry name" value="ornithine cyclodeaminase, domain 1"/>
    <property type="match status" value="1"/>
</dbReference>
<accession>A0ABR1IWG2</accession>
<keyword evidence="3" id="KW-1185">Reference proteome</keyword>
<comment type="similarity">
    <text evidence="1">Belongs to the ornithine cyclodeaminase/mu-crystallin family.</text>
</comment>
<gene>
    <name evidence="2" type="ORF">VKT23_016965</name>
</gene>
<comment type="caution">
    <text evidence="2">The sequence shown here is derived from an EMBL/GenBank/DDBJ whole genome shotgun (WGS) entry which is preliminary data.</text>
</comment>
<dbReference type="InterPro" id="IPR003462">
    <property type="entry name" value="ODC_Mu_crystall"/>
</dbReference>
<evidence type="ECO:0000313" key="2">
    <source>
        <dbReference type="EMBL" id="KAK7440617.1"/>
    </source>
</evidence>
<organism evidence="2 3">
    <name type="scientific">Marasmiellus scandens</name>
    <dbReference type="NCBI Taxonomy" id="2682957"/>
    <lineage>
        <taxon>Eukaryota</taxon>
        <taxon>Fungi</taxon>
        <taxon>Dikarya</taxon>
        <taxon>Basidiomycota</taxon>
        <taxon>Agaricomycotina</taxon>
        <taxon>Agaricomycetes</taxon>
        <taxon>Agaricomycetidae</taxon>
        <taxon>Agaricales</taxon>
        <taxon>Marasmiineae</taxon>
        <taxon>Omphalotaceae</taxon>
        <taxon>Marasmiellus</taxon>
    </lineage>
</organism>
<dbReference type="InterPro" id="IPR036291">
    <property type="entry name" value="NAD(P)-bd_dom_sf"/>
</dbReference>
<dbReference type="Pfam" id="PF02423">
    <property type="entry name" value="OCD_Mu_crystall"/>
    <property type="match status" value="2"/>
</dbReference>
<dbReference type="InterPro" id="IPR023401">
    <property type="entry name" value="ODC_N"/>
</dbReference>
<dbReference type="Gene3D" id="3.40.50.720">
    <property type="entry name" value="NAD(P)-binding Rossmann-like Domain"/>
    <property type="match status" value="1"/>
</dbReference>
<evidence type="ECO:0000313" key="3">
    <source>
        <dbReference type="Proteomes" id="UP001498398"/>
    </source>
</evidence>
<dbReference type="SUPFAM" id="SSF51735">
    <property type="entry name" value="NAD(P)-binding Rossmann-fold domains"/>
    <property type="match status" value="1"/>
</dbReference>